<evidence type="ECO:0000313" key="2">
    <source>
        <dbReference type="Proteomes" id="UP000237271"/>
    </source>
</evidence>
<dbReference type="Proteomes" id="UP000237271">
    <property type="component" value="Unassembled WGS sequence"/>
</dbReference>
<proteinExistence type="predicted"/>
<dbReference type="AlphaFoldDB" id="A0A2P4X541"/>
<accession>A0A2P4X541</accession>
<comment type="caution">
    <text evidence="1">The sequence shown here is derived from an EMBL/GenBank/DDBJ whole genome shotgun (WGS) entry which is preliminary data.</text>
</comment>
<sequence length="147" mass="16292">MPTIRNATTTETSARRIGTGSATTMAASIVTSVIPVTATSIMPSYITDISHPALMKRGRQKYEDAIEAHCATTGEDKAKAIRSVKNSFNRNLLNTLGKLEWGMTIEEELKMDLREPDVKASVINNFMLCDDIKLQRGLRAFFRSLLI</sequence>
<name>A0A2P4X541_9STRA</name>
<evidence type="ECO:0000313" key="1">
    <source>
        <dbReference type="EMBL" id="POM60671.1"/>
    </source>
</evidence>
<protein>
    <submittedName>
        <fullName evidence="1">Uncharacterized protein</fullName>
    </submittedName>
</protein>
<reference evidence="1 2" key="1">
    <citation type="journal article" date="2017" name="Genome Biol. Evol.">
        <title>Phytophthora megakarya and P. palmivora, closely related causal agents of cacao black pod rot, underwent increases in genome sizes and gene numbers by different mechanisms.</title>
        <authorList>
            <person name="Ali S.S."/>
            <person name="Shao J."/>
            <person name="Lary D.J."/>
            <person name="Kronmiller B."/>
            <person name="Shen D."/>
            <person name="Strem M.D."/>
            <person name="Amoako-Attah I."/>
            <person name="Akrofi A.Y."/>
            <person name="Begoude B.A."/>
            <person name="Ten Hoopen G.M."/>
            <person name="Coulibaly K."/>
            <person name="Kebe B.I."/>
            <person name="Melnick R.L."/>
            <person name="Guiltinan M.J."/>
            <person name="Tyler B.M."/>
            <person name="Meinhardt L.W."/>
            <person name="Bailey B.A."/>
        </authorList>
    </citation>
    <scope>NUCLEOTIDE SEQUENCE [LARGE SCALE GENOMIC DNA]</scope>
    <source>
        <strain evidence="2">sbr112.9</strain>
    </source>
</reference>
<keyword evidence="2" id="KW-1185">Reference proteome</keyword>
<dbReference type="OrthoDB" id="121299at2759"/>
<dbReference type="EMBL" id="NCKW01016840">
    <property type="protein sequence ID" value="POM60671.1"/>
    <property type="molecule type" value="Genomic_DNA"/>
</dbReference>
<organism evidence="1 2">
    <name type="scientific">Phytophthora palmivora</name>
    <dbReference type="NCBI Taxonomy" id="4796"/>
    <lineage>
        <taxon>Eukaryota</taxon>
        <taxon>Sar</taxon>
        <taxon>Stramenopiles</taxon>
        <taxon>Oomycota</taxon>
        <taxon>Peronosporomycetes</taxon>
        <taxon>Peronosporales</taxon>
        <taxon>Peronosporaceae</taxon>
        <taxon>Phytophthora</taxon>
    </lineage>
</organism>
<gene>
    <name evidence="1" type="ORF">PHPALM_30446</name>
</gene>